<evidence type="ECO:0000313" key="3">
    <source>
        <dbReference type="Proteomes" id="UP000823046"/>
    </source>
</evidence>
<reference evidence="2 3" key="1">
    <citation type="journal article" date="2020" name="bioRxiv">
        <title>Metabolic contributions of an alphaproteobacterial endosymbiont in the apicomplexan Cardiosporidium cionae.</title>
        <authorList>
            <person name="Hunter E.S."/>
            <person name="Paight C.J."/>
            <person name="Lane C.E."/>
        </authorList>
    </citation>
    <scope>NUCLEOTIDE SEQUENCE [LARGE SCALE GENOMIC DNA]</scope>
    <source>
        <strain evidence="2">ESH_2018</strain>
    </source>
</reference>
<proteinExistence type="predicted"/>
<keyword evidence="3" id="KW-1185">Reference proteome</keyword>
<organism evidence="2 3">
    <name type="scientific">Cardiosporidium cionae</name>
    <dbReference type="NCBI Taxonomy" id="476202"/>
    <lineage>
        <taxon>Eukaryota</taxon>
        <taxon>Sar</taxon>
        <taxon>Alveolata</taxon>
        <taxon>Apicomplexa</taxon>
        <taxon>Aconoidasida</taxon>
        <taxon>Nephromycida</taxon>
        <taxon>Cardiosporidium</taxon>
    </lineage>
</organism>
<sequence>MQTMKNKLQIIELLLIVNATVWNGLDMATSLLEESGRSSQRSVSPAVQSVEEFMLTESPGSNRSDAHLW</sequence>
<dbReference type="EMBL" id="JADAQX010000101">
    <property type="protein sequence ID" value="KAF8821985.1"/>
    <property type="molecule type" value="Genomic_DNA"/>
</dbReference>
<dbReference type="Proteomes" id="UP000823046">
    <property type="component" value="Unassembled WGS sequence"/>
</dbReference>
<feature type="signal peptide" evidence="1">
    <location>
        <begin position="1"/>
        <end position="19"/>
    </location>
</feature>
<gene>
    <name evidence="2" type="ORF">IE077_004237</name>
</gene>
<evidence type="ECO:0000313" key="2">
    <source>
        <dbReference type="EMBL" id="KAF8821985.1"/>
    </source>
</evidence>
<keyword evidence="1" id="KW-0732">Signal</keyword>
<feature type="chain" id="PRO_5046457909" evidence="1">
    <location>
        <begin position="20"/>
        <end position="69"/>
    </location>
</feature>
<protein>
    <submittedName>
        <fullName evidence="2">Uncharacterized protein</fullName>
    </submittedName>
</protein>
<comment type="caution">
    <text evidence="2">The sequence shown here is derived from an EMBL/GenBank/DDBJ whole genome shotgun (WGS) entry which is preliminary data.</text>
</comment>
<evidence type="ECO:0000256" key="1">
    <source>
        <dbReference type="SAM" id="SignalP"/>
    </source>
</evidence>
<accession>A0ABQ7JDJ7</accession>
<name>A0ABQ7JDJ7_9APIC</name>